<dbReference type="EMBL" id="JAPFFF010000008">
    <property type="protein sequence ID" value="KAK8883908.1"/>
    <property type="molecule type" value="Genomic_DNA"/>
</dbReference>
<reference evidence="1 2" key="1">
    <citation type="submission" date="2024-04" db="EMBL/GenBank/DDBJ databases">
        <title>Tritrichomonas musculus Genome.</title>
        <authorList>
            <person name="Alves-Ferreira E."/>
            <person name="Grigg M."/>
            <person name="Lorenzi H."/>
            <person name="Galac M."/>
        </authorList>
    </citation>
    <scope>NUCLEOTIDE SEQUENCE [LARGE SCALE GENOMIC DNA]</scope>
    <source>
        <strain evidence="1 2">EAF2021</strain>
    </source>
</reference>
<gene>
    <name evidence="1" type="ORF">M9Y10_043010</name>
</gene>
<organism evidence="1 2">
    <name type="scientific">Tritrichomonas musculus</name>
    <dbReference type="NCBI Taxonomy" id="1915356"/>
    <lineage>
        <taxon>Eukaryota</taxon>
        <taxon>Metamonada</taxon>
        <taxon>Parabasalia</taxon>
        <taxon>Tritrichomonadida</taxon>
        <taxon>Tritrichomonadidae</taxon>
        <taxon>Tritrichomonas</taxon>
    </lineage>
</organism>
<dbReference type="InterPro" id="IPR036770">
    <property type="entry name" value="Ankyrin_rpt-contain_sf"/>
</dbReference>
<proteinExistence type="predicted"/>
<evidence type="ECO:0000313" key="1">
    <source>
        <dbReference type="EMBL" id="KAK8883908.1"/>
    </source>
</evidence>
<keyword evidence="2" id="KW-1185">Reference proteome</keyword>
<accession>A0ABR2JZK4</accession>
<dbReference type="SUPFAM" id="SSF48403">
    <property type="entry name" value="Ankyrin repeat"/>
    <property type="match status" value="1"/>
</dbReference>
<dbReference type="Proteomes" id="UP001470230">
    <property type="component" value="Unassembled WGS sequence"/>
</dbReference>
<evidence type="ECO:0008006" key="3">
    <source>
        <dbReference type="Google" id="ProtNLM"/>
    </source>
</evidence>
<dbReference type="PROSITE" id="PS00414">
    <property type="entry name" value="PROFILIN"/>
    <property type="match status" value="1"/>
</dbReference>
<evidence type="ECO:0000313" key="2">
    <source>
        <dbReference type="Proteomes" id="UP001470230"/>
    </source>
</evidence>
<name>A0ABR2JZK4_9EUKA</name>
<comment type="caution">
    <text evidence="1">The sequence shown here is derived from an EMBL/GenBank/DDBJ whole genome shotgun (WGS) entry which is preliminary data.</text>
</comment>
<sequence length="369" mass="44353">MTWQQYLQKKLEICDNFLQFIDGEKADLNFDHNILKNRSDIIETIHLLLNISQNHHRGPNFYNKIKQILDYFLDQIKQIYSVEEIYSLFKNDRIILVYLFEKGILVPDQLLLNFLKLNKEEYIFFDSYYFYPEVKSYDAKLGKIMEKNLLKINPELLENFEEKRRIGENETYICSLIREDLIDEFVKYTQKTNFSLLSIIKPSIFETNPFLIKNDRTSLIEYAAFYGSIQIYQYLKINNAKFTREIWYYAIHGNNPNMIHQIESDVSNAGYTYELILAEAIKCHHNNLAVYIQDNLLSEPIEKIVEEDKNFYTNINSQIFGSFNFKFFPDKIDDNELYFYYACYYDYVSLVKFLFNTGKYDICKYSWWT</sequence>
<dbReference type="PANTHER" id="PTHR24159:SF5">
    <property type="entry name" value="ANK_REP_REGION DOMAIN-CONTAINING PROTEIN"/>
    <property type="match status" value="1"/>
</dbReference>
<protein>
    <recommendedName>
        <fullName evidence="3">DUF3447 domain-containing protein</fullName>
    </recommendedName>
</protein>
<dbReference type="PANTHER" id="PTHR24159">
    <property type="match status" value="1"/>
</dbReference>
<dbReference type="InterPro" id="IPR027310">
    <property type="entry name" value="Profilin_CS"/>
</dbReference>